<gene>
    <name evidence="3" type="ORF">EM848_09705</name>
    <name evidence="2" type="ORF">EMO90_10945</name>
</gene>
<accession>A0A5J5DYC1</accession>
<evidence type="ECO:0000313" key="5">
    <source>
        <dbReference type="Proteomes" id="UP000374630"/>
    </source>
</evidence>
<dbReference type="EMBL" id="RZOA01000022">
    <property type="protein sequence ID" value="KAA8821868.1"/>
    <property type="molecule type" value="Genomic_DNA"/>
</dbReference>
<evidence type="ECO:0000313" key="2">
    <source>
        <dbReference type="EMBL" id="KAA8816869.1"/>
    </source>
</evidence>
<dbReference type="Proteomes" id="UP000374630">
    <property type="component" value="Unassembled WGS sequence"/>
</dbReference>
<organism evidence="3 4">
    <name type="scientific">Bifidobacterium vespertilionis</name>
    <dbReference type="NCBI Taxonomy" id="2562524"/>
    <lineage>
        <taxon>Bacteria</taxon>
        <taxon>Bacillati</taxon>
        <taxon>Actinomycetota</taxon>
        <taxon>Actinomycetes</taxon>
        <taxon>Bifidobacteriales</taxon>
        <taxon>Bifidobacteriaceae</taxon>
        <taxon>Bifidobacterium</taxon>
    </lineage>
</organism>
<dbReference type="OrthoDB" id="3237341at2"/>
<sequence length="272" mass="30473">MMMPTYQDFSGMKRPSILCPADVADMIYIVDDRLYNRAHQEFLKATDVDTRRLRDAKSRAFVESLFAEWLTYEKEIEDRGMRATPFRMISECLRENGDIDGQQLGDLREIDRTNIASCFWIREANAASRRLVLEDLVHDDVYEVRNAPIAAEWDGTSGGAMIARIARARGTWRLVSPPVASLRGPSDGTLRDGLRADAHAYHPHYLDLLRAVLGDGIGGWCKAGAFAGGMGGRSAGGASDAFRRPRGRCGGDRPQRRDDRAKRRGKAWDGRR</sequence>
<reference evidence="4 5" key="1">
    <citation type="journal article" date="2019" name="Syst. Appl. Microbiol.">
        <title>Characterization of Bifidobacterium species in feaces of the Egyptian fruit bat: Description of B. vespertilionis sp. nov. and B. rousetti sp. nov.</title>
        <authorList>
            <person name="Modesto M."/>
            <person name="Satti M."/>
            <person name="Watanabe K."/>
            <person name="Puglisi E."/>
            <person name="Morelli L."/>
            <person name="Huang C.-H."/>
            <person name="Liou J.-S."/>
            <person name="Miyashita M."/>
            <person name="Tamura T."/>
            <person name="Saito S."/>
            <person name="Mori K."/>
            <person name="Huang L."/>
            <person name="Sciavilla P."/>
            <person name="Sandri C."/>
            <person name="Spiezio C."/>
            <person name="Vitali F."/>
            <person name="Cavalieri D."/>
            <person name="Perpetuini G."/>
            <person name="Tofalo R."/>
            <person name="Bonetti A."/>
            <person name="Arita M."/>
            <person name="Mattarelli P."/>
        </authorList>
    </citation>
    <scope>NUCLEOTIDE SEQUENCE [LARGE SCALE GENOMIC DNA]</scope>
    <source>
        <strain evidence="2 5">RST16</strain>
        <strain evidence="3 4">RST8</strain>
    </source>
</reference>
<dbReference type="AlphaFoldDB" id="A0A5J5DYC1"/>
<keyword evidence="5" id="KW-1185">Reference proteome</keyword>
<protein>
    <submittedName>
        <fullName evidence="3">Uncharacterized protein</fullName>
    </submittedName>
</protein>
<evidence type="ECO:0000256" key="1">
    <source>
        <dbReference type="SAM" id="MobiDB-lite"/>
    </source>
</evidence>
<feature type="region of interest" description="Disordered" evidence="1">
    <location>
        <begin position="234"/>
        <end position="272"/>
    </location>
</feature>
<name>A0A5J5DYC1_9BIFI</name>
<dbReference type="Proteomes" id="UP000345527">
    <property type="component" value="Unassembled WGS sequence"/>
</dbReference>
<feature type="compositionally biased region" description="Basic and acidic residues" evidence="1">
    <location>
        <begin position="249"/>
        <end position="272"/>
    </location>
</feature>
<dbReference type="EMBL" id="RZNZ01000019">
    <property type="protein sequence ID" value="KAA8816869.1"/>
    <property type="molecule type" value="Genomic_DNA"/>
</dbReference>
<evidence type="ECO:0000313" key="4">
    <source>
        <dbReference type="Proteomes" id="UP000345527"/>
    </source>
</evidence>
<dbReference type="RefSeq" id="WP_150354729.1">
    <property type="nucleotide sequence ID" value="NZ_RZNZ01000019.1"/>
</dbReference>
<comment type="caution">
    <text evidence="3">The sequence shown here is derived from an EMBL/GenBank/DDBJ whole genome shotgun (WGS) entry which is preliminary data.</text>
</comment>
<evidence type="ECO:0000313" key="3">
    <source>
        <dbReference type="EMBL" id="KAA8821868.1"/>
    </source>
</evidence>
<proteinExistence type="predicted"/>